<evidence type="ECO:0000256" key="1">
    <source>
        <dbReference type="SAM" id="MobiDB-lite"/>
    </source>
</evidence>
<feature type="region of interest" description="Disordered" evidence="1">
    <location>
        <begin position="147"/>
        <end position="253"/>
    </location>
</feature>
<dbReference type="EMBL" id="JAEHOE010000060">
    <property type="protein sequence ID" value="KAG2490541.1"/>
    <property type="molecule type" value="Genomic_DNA"/>
</dbReference>
<feature type="compositionally biased region" description="Acidic residues" evidence="1">
    <location>
        <begin position="163"/>
        <end position="174"/>
    </location>
</feature>
<feature type="compositionally biased region" description="Low complexity" evidence="1">
    <location>
        <begin position="205"/>
        <end position="253"/>
    </location>
</feature>
<name>A0A836BVE0_9CHLO</name>
<reference evidence="2" key="1">
    <citation type="journal article" date="2020" name="bioRxiv">
        <title>Comparative genomics of Chlamydomonas.</title>
        <authorList>
            <person name="Craig R.J."/>
            <person name="Hasan A.R."/>
            <person name="Ness R.W."/>
            <person name="Keightley P.D."/>
        </authorList>
    </citation>
    <scope>NUCLEOTIDE SEQUENCE</scope>
    <source>
        <strain evidence="2">CCAP 11/70</strain>
    </source>
</reference>
<accession>A0A836BVE0</accession>
<comment type="caution">
    <text evidence="2">The sequence shown here is derived from an EMBL/GenBank/DDBJ whole genome shotgun (WGS) entry which is preliminary data.</text>
</comment>
<keyword evidence="3" id="KW-1185">Reference proteome</keyword>
<evidence type="ECO:0000313" key="2">
    <source>
        <dbReference type="EMBL" id="KAG2490541.1"/>
    </source>
</evidence>
<sequence length="354" mass="35711">MAASMAQLSELQRLFAEFCAVLQELVLNHQVAHSAVTVLHDDLPSLQPESSGRAACEGGRGAVSGSGQGRQAVKAAGGGAATDRLRQLAPRLTPCAASAAAPPADPAHLPAVECQDNYIVLQNATLKSRDLLARLGGLRQGALQALHREEERAQAGQGMESGEPNELDLGEGDPFDPALDADVVLTEPAPLLDPAGEGSGGELGATGTDVASEGTAAGHGAAAADAQLTPASPAPTRASAVPRTPAFSATSAAPAARAAPAPAAPSPPARLLGPELVLLMGQLLRGAGLEVEMLGRVANAVELSTSAEDLYAYGTMLKLQPYTDERALAAALAQRDLLLPPAKATAAGAGAGRR</sequence>
<gene>
    <name evidence="2" type="ORF">HYH03_010935</name>
</gene>
<proteinExistence type="predicted"/>
<organism evidence="2 3">
    <name type="scientific">Edaphochlamys debaryana</name>
    <dbReference type="NCBI Taxonomy" id="47281"/>
    <lineage>
        <taxon>Eukaryota</taxon>
        <taxon>Viridiplantae</taxon>
        <taxon>Chlorophyta</taxon>
        <taxon>core chlorophytes</taxon>
        <taxon>Chlorophyceae</taxon>
        <taxon>CS clade</taxon>
        <taxon>Chlamydomonadales</taxon>
        <taxon>Chlamydomonadales incertae sedis</taxon>
        <taxon>Edaphochlamys</taxon>
    </lineage>
</organism>
<dbReference type="OrthoDB" id="550929at2759"/>
<feature type="compositionally biased region" description="Gly residues" evidence="1">
    <location>
        <begin position="58"/>
        <end position="68"/>
    </location>
</feature>
<protein>
    <submittedName>
        <fullName evidence="2">Uncharacterized protein</fullName>
    </submittedName>
</protein>
<dbReference type="Proteomes" id="UP000612055">
    <property type="component" value="Unassembled WGS sequence"/>
</dbReference>
<evidence type="ECO:0000313" key="3">
    <source>
        <dbReference type="Proteomes" id="UP000612055"/>
    </source>
</evidence>
<dbReference type="AlphaFoldDB" id="A0A836BVE0"/>
<feature type="region of interest" description="Disordered" evidence="1">
    <location>
        <begin position="48"/>
        <end position="79"/>
    </location>
</feature>